<comment type="similarity">
    <text evidence="3">Belongs to the DNA2/NAM7 helicase family.</text>
</comment>
<dbReference type="GO" id="GO:0003723">
    <property type="term" value="F:RNA binding"/>
    <property type="evidence" value="ECO:0007669"/>
    <property type="project" value="InterPro"/>
</dbReference>
<dbReference type="Gene3D" id="2.40.30.270">
    <property type="match status" value="1"/>
</dbReference>
<dbReference type="EMBL" id="LR785950">
    <property type="protein sequence ID" value="CAB3255538.1"/>
    <property type="molecule type" value="mRNA"/>
</dbReference>
<dbReference type="CDD" id="cd02325">
    <property type="entry name" value="R3H"/>
    <property type="match status" value="1"/>
</dbReference>
<dbReference type="SMART" id="SM00382">
    <property type="entry name" value="AAA"/>
    <property type="match status" value="1"/>
</dbReference>
<feature type="compositionally biased region" description="Basic and acidic residues" evidence="16">
    <location>
        <begin position="682"/>
        <end position="692"/>
    </location>
</feature>
<evidence type="ECO:0000256" key="3">
    <source>
        <dbReference type="ARBA" id="ARBA00007913"/>
    </source>
</evidence>
<dbReference type="InterPro" id="IPR041677">
    <property type="entry name" value="DNA2/NAM7_AAA_11"/>
</dbReference>
<comment type="catalytic activity">
    <reaction evidence="14">
        <text>ATP + H2O = ADP + phosphate + H(+)</text>
        <dbReference type="Rhea" id="RHEA:13065"/>
        <dbReference type="ChEBI" id="CHEBI:15377"/>
        <dbReference type="ChEBI" id="CHEBI:15378"/>
        <dbReference type="ChEBI" id="CHEBI:30616"/>
        <dbReference type="ChEBI" id="CHEBI:43474"/>
        <dbReference type="ChEBI" id="CHEBI:456216"/>
        <dbReference type="EC" id="3.6.4.12"/>
    </reaction>
    <physiologicalReaction direction="left-to-right" evidence="14">
        <dbReference type="Rhea" id="RHEA:13066"/>
    </physiologicalReaction>
</comment>
<evidence type="ECO:0000256" key="12">
    <source>
        <dbReference type="ARBA" id="ARBA00022840"/>
    </source>
</evidence>
<dbReference type="Pfam" id="PF13087">
    <property type="entry name" value="AAA_12"/>
    <property type="match status" value="1"/>
</dbReference>
<dbReference type="Gene3D" id="3.30.1370.50">
    <property type="entry name" value="R3H-like domain"/>
    <property type="match status" value="1"/>
</dbReference>
<dbReference type="AlphaFoldDB" id="A0A6F9DEI3"/>
<dbReference type="EC" id="3.6.4.12" evidence="4"/>
<keyword evidence="13" id="KW-0539">Nucleus</keyword>
<evidence type="ECO:0000256" key="2">
    <source>
        <dbReference type="ARBA" id="ARBA00004496"/>
    </source>
</evidence>
<evidence type="ECO:0000313" key="19">
    <source>
        <dbReference type="EMBL" id="CAB3255538.1"/>
    </source>
</evidence>
<dbReference type="PANTHER" id="PTHR43788">
    <property type="entry name" value="DNA2/NAM7 HELICASE FAMILY MEMBER"/>
    <property type="match status" value="1"/>
</dbReference>
<keyword evidence="10" id="KW-0347">Helicase</keyword>
<evidence type="ECO:0000259" key="18">
    <source>
        <dbReference type="PROSITE" id="PS51061"/>
    </source>
</evidence>
<evidence type="ECO:0000256" key="11">
    <source>
        <dbReference type="ARBA" id="ARBA00022833"/>
    </source>
</evidence>
<dbReference type="InterPro" id="IPR048761">
    <property type="entry name" value="SMUBP-2_HCS1_1B"/>
</dbReference>
<feature type="region of interest" description="Disordered" evidence="16">
    <location>
        <begin position="912"/>
        <end position="947"/>
    </location>
</feature>
<feature type="compositionally biased region" description="Basic residues" evidence="16">
    <location>
        <begin position="925"/>
        <end position="938"/>
    </location>
</feature>
<dbReference type="GO" id="GO:0005634">
    <property type="term" value="C:nucleus"/>
    <property type="evidence" value="ECO:0007669"/>
    <property type="project" value="UniProtKB-SubCell"/>
</dbReference>
<evidence type="ECO:0000259" key="17">
    <source>
        <dbReference type="PROSITE" id="PS51039"/>
    </source>
</evidence>
<dbReference type="InterPro" id="IPR027417">
    <property type="entry name" value="P-loop_NTPase"/>
</dbReference>
<dbReference type="GO" id="GO:0008270">
    <property type="term" value="F:zinc ion binding"/>
    <property type="evidence" value="ECO:0007669"/>
    <property type="project" value="UniProtKB-KW"/>
</dbReference>
<feature type="region of interest" description="Disordered" evidence="16">
    <location>
        <begin position="846"/>
        <end position="872"/>
    </location>
</feature>
<feature type="region of interest" description="Disordered" evidence="16">
    <location>
        <begin position="1017"/>
        <end position="1057"/>
    </location>
</feature>
<dbReference type="FunFam" id="3.40.50.300:FF:001146">
    <property type="entry name" value="DNA-binding protein SMUBP-2 isoform X1"/>
    <property type="match status" value="1"/>
</dbReference>
<dbReference type="SUPFAM" id="SSF118310">
    <property type="entry name" value="AN1-like Zinc finger"/>
    <property type="match status" value="1"/>
</dbReference>
<dbReference type="PROSITE" id="PS51039">
    <property type="entry name" value="ZF_AN1"/>
    <property type="match status" value="1"/>
</dbReference>
<evidence type="ECO:0000256" key="16">
    <source>
        <dbReference type="SAM" id="MobiDB-lite"/>
    </source>
</evidence>
<dbReference type="InterPro" id="IPR003593">
    <property type="entry name" value="AAA+_ATPase"/>
</dbReference>
<dbReference type="GO" id="GO:0016787">
    <property type="term" value="F:hydrolase activity"/>
    <property type="evidence" value="ECO:0007669"/>
    <property type="project" value="UniProtKB-KW"/>
</dbReference>
<dbReference type="PANTHER" id="PTHR43788:SF8">
    <property type="entry name" value="DNA-BINDING PROTEIN SMUBP-2"/>
    <property type="match status" value="1"/>
</dbReference>
<dbReference type="CDD" id="cd18808">
    <property type="entry name" value="SF1_C_Upf1"/>
    <property type="match status" value="1"/>
</dbReference>
<feature type="compositionally biased region" description="Basic and acidic residues" evidence="16">
    <location>
        <begin position="788"/>
        <end position="800"/>
    </location>
</feature>
<dbReference type="CDD" id="cd18044">
    <property type="entry name" value="DEXXQc_SMUBP2"/>
    <property type="match status" value="1"/>
</dbReference>
<dbReference type="Pfam" id="PF21138">
    <property type="entry name" value="SMUBP-2_HCS1_1B"/>
    <property type="match status" value="1"/>
</dbReference>
<organism evidence="19">
    <name type="scientific">Phallusia mammillata</name>
    <dbReference type="NCBI Taxonomy" id="59560"/>
    <lineage>
        <taxon>Eukaryota</taxon>
        <taxon>Metazoa</taxon>
        <taxon>Chordata</taxon>
        <taxon>Tunicata</taxon>
        <taxon>Ascidiacea</taxon>
        <taxon>Phlebobranchia</taxon>
        <taxon>Ascidiidae</taxon>
        <taxon>Phallusia</taxon>
    </lineage>
</organism>
<dbReference type="GO" id="GO:0005524">
    <property type="term" value="F:ATP binding"/>
    <property type="evidence" value="ECO:0007669"/>
    <property type="project" value="UniProtKB-KW"/>
</dbReference>
<feature type="domain" description="R3H" evidence="18">
    <location>
        <begin position="722"/>
        <end position="786"/>
    </location>
</feature>
<evidence type="ECO:0000256" key="4">
    <source>
        <dbReference type="ARBA" id="ARBA00012551"/>
    </source>
</evidence>
<keyword evidence="9" id="KW-0378">Hydrolase</keyword>
<keyword evidence="6" id="KW-0479">Metal-binding</keyword>
<dbReference type="InterPro" id="IPR035896">
    <property type="entry name" value="AN1-like_Znf"/>
</dbReference>
<keyword evidence="11" id="KW-0862">Zinc</keyword>
<protein>
    <recommendedName>
        <fullName evidence="4">DNA helicase</fullName>
        <ecNumber evidence="4">3.6.4.12</ecNumber>
    </recommendedName>
</protein>
<dbReference type="SUPFAM" id="SSF52540">
    <property type="entry name" value="P-loop containing nucleoside triphosphate hydrolases"/>
    <property type="match status" value="1"/>
</dbReference>
<evidence type="ECO:0000256" key="5">
    <source>
        <dbReference type="ARBA" id="ARBA00022490"/>
    </source>
</evidence>
<evidence type="ECO:0000256" key="9">
    <source>
        <dbReference type="ARBA" id="ARBA00022801"/>
    </source>
</evidence>
<feature type="compositionally biased region" description="Basic and acidic residues" evidence="16">
    <location>
        <begin position="1021"/>
        <end position="1031"/>
    </location>
</feature>
<dbReference type="InterPro" id="IPR050534">
    <property type="entry name" value="Coronavir_polyprotein_1ab"/>
</dbReference>
<evidence type="ECO:0000256" key="8">
    <source>
        <dbReference type="ARBA" id="ARBA00022771"/>
    </source>
</evidence>
<dbReference type="Pfam" id="PF01424">
    <property type="entry name" value="R3H"/>
    <property type="match status" value="1"/>
</dbReference>
<dbReference type="InterPro" id="IPR036867">
    <property type="entry name" value="R3H_dom_sf"/>
</dbReference>
<accession>A0A6F9DEI3</accession>
<evidence type="ECO:0000256" key="1">
    <source>
        <dbReference type="ARBA" id="ARBA00004123"/>
    </source>
</evidence>
<feature type="region of interest" description="Disordered" evidence="16">
    <location>
        <begin position="788"/>
        <end position="820"/>
    </location>
</feature>
<dbReference type="PROSITE" id="PS51061">
    <property type="entry name" value="R3H"/>
    <property type="match status" value="1"/>
</dbReference>
<sequence length="1057" mass="116625">MDEFVAKQLELLAEEHDAEIQENKTENTGIPFAALKRKGLCIPKLRISSLKTGLYGRTVTSFSSKTADKLLSSNTFSSGDVVQICKPTNQVLSASNGIVLSVSTKQVSIAFDGAEVREILDSLQTNDNSITLLKVANEITYRRLKQALNDLGKISRGPSQHFVEVLFGISGPISTAINEIQFCNPNLNHCQQEAVRLALSERELAIIHGPPGTGKTTTVVEIIAQLVKSGMKVLACAPSNVAVDNLVEKLSSIQISRTVDAGNKRKLKVVRIGHPARIHKRELHEMSLDALVSNSDAASIVRDVRSDIENLHGQLRKRPDKGTAYKLRKDRKELYAELAQREKRALQEILSSADVVLATNVGAHPKGPLQHLKVDHFDVVVIDECGQALEAACWIPLLNKRKCILSGDHLQLPPTIISHKAAAAGLSVTLLERLVKLHPKSVAMLVEQYRMNKVIMEWASKQMYDGKLTAHQSVELHLLSDLPNVLENEETNIPILLVDTSGCDMNESESESSDSKANEGEALIVYEHVTSLVEAGVSPGDIAVISPYNLQVEILRKLLQLKYPKMEIKSVDGFQGREKEAVVLSLVRSNDKREIGFLADNRRLNVAITRARRHLAVVCDTDTVNNHEFIKSLVDYITEHGEVRTGFEYGNDVDLDMDCFAELVTPKANSKSVKPKTKPRAGTKEKSSRETVKPASNKTLTPSLEDYKQRYQSTLQFYSTEHWDSRDFCDSLAALNIKRQHMNLVFDTKLNSAERKAVHELCEEIGLNHTSIGEGPERQVIVSRVKMTEPNDHASTKDSTEDSPSVPSESDVMHKEEASTCSSIEKTLIDDIKPDVVINFEDTGKVKPASSKDANVTTSLNSAELAPKSSNSAGDAIPYESCEICGKNLPQTNMDLHLMHCARILRMKASMEASKKTDNKIQSAPKKKGGAGKNKKQKQKEPQKDDDFEILNDAIASNRICCHGNCSSYVTTTGQQCAVCKRMFCLKHSLPEVHGCGSGARTQARRQISRDGVLYQGGGVPDRKLPADKRAALKNKLSNKVKTMEDSRRSAQKNKSK</sequence>
<keyword evidence="12" id="KW-0067">ATP-binding</keyword>
<dbReference type="InterPro" id="IPR014001">
    <property type="entry name" value="Helicase_ATP-bd"/>
</dbReference>
<comment type="subcellular location">
    <subcellularLocation>
        <location evidence="2">Cytoplasm</location>
    </subcellularLocation>
    <subcellularLocation>
        <location evidence="1">Nucleus</location>
    </subcellularLocation>
</comment>
<dbReference type="InterPro" id="IPR004483">
    <property type="entry name" value="SMUBP-2/Hcs1-like"/>
</dbReference>
<evidence type="ECO:0000256" key="7">
    <source>
        <dbReference type="ARBA" id="ARBA00022741"/>
    </source>
</evidence>
<reference evidence="19" key="1">
    <citation type="submission" date="2020-04" db="EMBL/GenBank/DDBJ databases">
        <authorList>
            <person name="Neveu A P."/>
        </authorList>
    </citation>
    <scope>NUCLEOTIDE SEQUENCE</scope>
    <source>
        <tissue evidence="19">Whole embryo</tissue>
    </source>
</reference>
<evidence type="ECO:0000256" key="13">
    <source>
        <dbReference type="ARBA" id="ARBA00023242"/>
    </source>
</evidence>
<dbReference type="SUPFAM" id="SSF82708">
    <property type="entry name" value="R3H domain"/>
    <property type="match status" value="1"/>
</dbReference>
<keyword evidence="8 15" id="KW-0863">Zinc-finger</keyword>
<gene>
    <name evidence="19" type="primary">Ighmbp2</name>
</gene>
<evidence type="ECO:0000256" key="6">
    <source>
        <dbReference type="ARBA" id="ARBA00022723"/>
    </source>
</evidence>
<dbReference type="GO" id="GO:0003677">
    <property type="term" value="F:DNA binding"/>
    <property type="evidence" value="ECO:0007669"/>
    <property type="project" value="InterPro"/>
</dbReference>
<name>A0A6F9DEI3_9ASCI</name>
<dbReference type="InterPro" id="IPR001374">
    <property type="entry name" value="R3H_dom"/>
</dbReference>
<dbReference type="SMART" id="SM00154">
    <property type="entry name" value="ZnF_AN1"/>
    <property type="match status" value="1"/>
</dbReference>
<dbReference type="GO" id="GO:0005737">
    <property type="term" value="C:cytoplasm"/>
    <property type="evidence" value="ECO:0007669"/>
    <property type="project" value="UniProtKB-SubCell"/>
</dbReference>
<dbReference type="InterPro" id="IPR047187">
    <property type="entry name" value="SF1_C_Upf1"/>
</dbReference>
<dbReference type="InterPro" id="IPR041679">
    <property type="entry name" value="DNA2/NAM7-like_C"/>
</dbReference>
<evidence type="ECO:0000256" key="10">
    <source>
        <dbReference type="ARBA" id="ARBA00022806"/>
    </source>
</evidence>
<dbReference type="Gene3D" id="3.40.50.300">
    <property type="entry name" value="P-loop containing nucleotide triphosphate hydrolases"/>
    <property type="match status" value="2"/>
</dbReference>
<feature type="compositionally biased region" description="Polar residues" evidence="16">
    <location>
        <begin position="852"/>
        <end position="872"/>
    </location>
</feature>
<dbReference type="GO" id="GO:0043139">
    <property type="term" value="F:5'-3' DNA helicase activity"/>
    <property type="evidence" value="ECO:0007669"/>
    <property type="project" value="TreeGrafter"/>
</dbReference>
<dbReference type="SMART" id="SM00487">
    <property type="entry name" value="DEXDc"/>
    <property type="match status" value="1"/>
</dbReference>
<feature type="region of interest" description="Disordered" evidence="16">
    <location>
        <begin position="670"/>
        <end position="699"/>
    </location>
</feature>
<evidence type="ECO:0000256" key="14">
    <source>
        <dbReference type="ARBA" id="ARBA00048432"/>
    </source>
</evidence>
<dbReference type="SMART" id="SM00393">
    <property type="entry name" value="R3H"/>
    <property type="match status" value="1"/>
</dbReference>
<keyword evidence="5" id="KW-0963">Cytoplasm</keyword>
<evidence type="ECO:0000256" key="15">
    <source>
        <dbReference type="PROSITE-ProRule" id="PRU00449"/>
    </source>
</evidence>
<dbReference type="NCBIfam" id="TIGR00376">
    <property type="entry name" value="IGHMBP2 family helicase"/>
    <property type="match status" value="1"/>
</dbReference>
<feature type="domain" description="AN1-type" evidence="17">
    <location>
        <begin position="955"/>
        <end position="1004"/>
    </location>
</feature>
<dbReference type="Pfam" id="PF13086">
    <property type="entry name" value="AAA_11"/>
    <property type="match status" value="1"/>
</dbReference>
<dbReference type="InterPro" id="IPR000058">
    <property type="entry name" value="Znf_AN1"/>
</dbReference>
<proteinExistence type="evidence at transcript level"/>
<keyword evidence="7" id="KW-0547">Nucleotide-binding</keyword>
<dbReference type="Gene3D" id="4.10.1110.10">
    <property type="entry name" value="AN1-like Zinc finger"/>
    <property type="match status" value="1"/>
</dbReference>